<organism evidence="3 5">
    <name type="scientific">Anaerobacillus isosaccharinicus</name>
    <dbReference type="NCBI Taxonomy" id="1532552"/>
    <lineage>
        <taxon>Bacteria</taxon>
        <taxon>Bacillati</taxon>
        <taxon>Bacillota</taxon>
        <taxon>Bacilli</taxon>
        <taxon>Bacillales</taxon>
        <taxon>Bacillaceae</taxon>
        <taxon>Anaerobacillus</taxon>
    </lineage>
</organism>
<dbReference type="GO" id="GO:0005737">
    <property type="term" value="C:cytoplasm"/>
    <property type="evidence" value="ECO:0007669"/>
    <property type="project" value="TreeGrafter"/>
</dbReference>
<comment type="similarity">
    <text evidence="1">Belongs to the peptidase M20A family.</text>
</comment>
<dbReference type="PANTHER" id="PTHR30575:SF0">
    <property type="entry name" value="XAA-ARG DIPEPTIDASE"/>
    <property type="match status" value="1"/>
</dbReference>
<evidence type="ECO:0000259" key="2">
    <source>
        <dbReference type="Pfam" id="PF07687"/>
    </source>
</evidence>
<dbReference type="AlphaFoldDB" id="A0A1S2LI27"/>
<dbReference type="GO" id="GO:0016805">
    <property type="term" value="F:dipeptidase activity"/>
    <property type="evidence" value="ECO:0007669"/>
    <property type="project" value="InterPro"/>
</dbReference>
<reference evidence="4 5" key="2">
    <citation type="journal article" date="2017" name="Genome Announc.">
        <title>Draft Genome Sequences of Four Alkaliphilic Bacteria Belonging to the Anaerobacillus Genus.</title>
        <authorList>
            <person name="Bassil N.M."/>
            <person name="Lloyd J.R."/>
        </authorList>
    </citation>
    <scope>NUCLEOTIDE SEQUENCE [LARGE SCALE GENOMIC DNA]</scope>
    <source>
        <strain evidence="4 5">NB2006</strain>
    </source>
</reference>
<dbReference type="FunFam" id="3.30.70.360:FF:000004">
    <property type="entry name" value="Peptidase M20 domain-containing protein 2"/>
    <property type="match status" value="1"/>
</dbReference>
<dbReference type="PIRSF" id="PIRSF037226">
    <property type="entry name" value="Amidohydrolase_ACY1L2_prd"/>
    <property type="match status" value="1"/>
</dbReference>
<dbReference type="Pfam" id="PF01546">
    <property type="entry name" value="Peptidase_M20"/>
    <property type="match status" value="1"/>
</dbReference>
<dbReference type="InterPro" id="IPR036264">
    <property type="entry name" value="Bact_exopeptidase_dim_dom"/>
</dbReference>
<keyword evidence="3" id="KW-0378">Hydrolase</keyword>
<dbReference type="InterPro" id="IPR002933">
    <property type="entry name" value="Peptidase_M20"/>
</dbReference>
<dbReference type="Gene3D" id="3.30.70.360">
    <property type="match status" value="1"/>
</dbReference>
<dbReference type="InterPro" id="IPR017144">
    <property type="entry name" value="Xaa-Arg_dipeptidase"/>
</dbReference>
<dbReference type="KEGG" id="aia:AWH56_023385"/>
<dbReference type="InterPro" id="IPR017439">
    <property type="entry name" value="Amidohydrolase"/>
</dbReference>
<gene>
    <name evidence="4" type="ORF">AWH56_023385</name>
    <name evidence="3" type="ORF">AWH56_14505</name>
</gene>
<feature type="domain" description="Peptidase M20 dimerisation" evidence="2">
    <location>
        <begin position="170"/>
        <end position="258"/>
    </location>
</feature>
<name>A0A1S2LI27_9BACI</name>
<protein>
    <recommendedName>
        <fullName evidence="1">Peptidase M20 domain-containing protein 2</fullName>
    </recommendedName>
</protein>
<dbReference type="SUPFAM" id="SSF53187">
    <property type="entry name" value="Zn-dependent exopeptidases"/>
    <property type="match status" value="1"/>
</dbReference>
<dbReference type="Pfam" id="PF07687">
    <property type="entry name" value="M20_dimer"/>
    <property type="match status" value="1"/>
</dbReference>
<keyword evidence="5" id="KW-1185">Reference proteome</keyword>
<reference evidence="3 5" key="1">
    <citation type="submission" date="2016-10" db="EMBL/GenBank/DDBJ databases">
        <title>Draft genome sequences of four alkaliphilic bacteria belonging to the Anaerobacillus genus.</title>
        <authorList>
            <person name="Bassil N.M."/>
            <person name="Lloyd J.R."/>
        </authorList>
    </citation>
    <scope>NUCLEOTIDE SEQUENCE [LARGE SCALE GENOMIC DNA]</scope>
    <source>
        <strain evidence="3 5">NB2006</strain>
    </source>
</reference>
<dbReference type="InterPro" id="IPR052030">
    <property type="entry name" value="Peptidase_M20/M20A_hydrolases"/>
</dbReference>
<dbReference type="OrthoDB" id="9781032at2"/>
<proteinExistence type="inferred from homology"/>
<sequence length="388" mass="42375">MKQTVNEQIEQLRSTFYKISQYIGENPELGHEEWKASKILSEELVNHGFQVNLGTCELPTAFDAVFDSGISGPSVGFMAEYDALPELGHACGHNLIGTMAIAAAIGLSKVIKNSGGKIYVYGTPAEETRGGKVTMAEQGVFDHLDVAMMVHPLYRHEKSGSSLAMDAIQFEFFGKPAHAAASPHEGINALDAVIQTFNGINALRQHITPDARIHGIIPNGGKAANIIPDYAVAQFYVRAQHRNYLNELVEKVKNCAKGAALATGARLETSFYELSYDDLKTNEALSASFTENLIELGIKPEEIHEKGSGGSLDMGNVSHVVPSIHPYIKICDQPYLCHTHEFREAAMSEQGFEGLILAAKCMANTAYDVITNPDLLHKIKLEFEATKR</sequence>
<dbReference type="EMBL" id="LQXD01000129">
    <property type="protein sequence ID" value="OIJ12178.1"/>
    <property type="molecule type" value="Genomic_DNA"/>
</dbReference>
<dbReference type="RefSeq" id="WP_071317755.1">
    <property type="nucleotide sequence ID" value="NZ_CP063356.2"/>
</dbReference>
<evidence type="ECO:0000256" key="1">
    <source>
        <dbReference type="PIRNR" id="PIRNR037226"/>
    </source>
</evidence>
<dbReference type="PANTHER" id="PTHR30575">
    <property type="entry name" value="PEPTIDASE M20"/>
    <property type="match status" value="1"/>
</dbReference>
<dbReference type="EMBL" id="CP063356">
    <property type="protein sequence ID" value="QOY35583.1"/>
    <property type="molecule type" value="Genomic_DNA"/>
</dbReference>
<dbReference type="CDD" id="cd05672">
    <property type="entry name" value="M20_ACY1L2-like"/>
    <property type="match status" value="1"/>
</dbReference>
<accession>A0A1S2LI27</accession>
<dbReference type="InterPro" id="IPR011650">
    <property type="entry name" value="Peptidase_M20_dimer"/>
</dbReference>
<dbReference type="GO" id="GO:0071713">
    <property type="term" value="F:para-aminobenzoyl-glutamate hydrolase activity"/>
    <property type="evidence" value="ECO:0007669"/>
    <property type="project" value="TreeGrafter"/>
</dbReference>
<dbReference type="GO" id="GO:0046657">
    <property type="term" value="P:folic acid catabolic process"/>
    <property type="evidence" value="ECO:0007669"/>
    <property type="project" value="TreeGrafter"/>
</dbReference>
<reference evidence="4" key="4">
    <citation type="submission" date="2020-10" db="EMBL/GenBank/DDBJ databases">
        <authorList>
            <person name="Bassil N.M."/>
            <person name="Lloyd J.R."/>
        </authorList>
    </citation>
    <scope>NUCLEOTIDE SEQUENCE</scope>
    <source>
        <strain evidence="4">NB2006</strain>
    </source>
</reference>
<dbReference type="NCBIfam" id="TIGR01891">
    <property type="entry name" value="amidohydrolases"/>
    <property type="match status" value="1"/>
</dbReference>
<reference evidence="4 5" key="3">
    <citation type="journal article" date="2019" name="Int. J. Syst. Evol. Microbiol.">
        <title>Anaerobacillus isosaccharinicus sp. nov., an alkaliphilic bacterium which degrades isosaccharinic acid.</title>
        <authorList>
            <person name="Bassil N.M."/>
            <person name="Lloyd J.R."/>
        </authorList>
    </citation>
    <scope>NUCLEOTIDE SEQUENCE [LARGE SCALE GENOMIC DNA]</scope>
    <source>
        <strain evidence="4 5">NB2006</strain>
    </source>
</reference>
<dbReference type="Gene3D" id="3.40.630.10">
    <property type="entry name" value="Zn peptidases"/>
    <property type="match status" value="1"/>
</dbReference>
<dbReference type="Proteomes" id="UP000180175">
    <property type="component" value="Chromosome"/>
</dbReference>
<dbReference type="SUPFAM" id="SSF55031">
    <property type="entry name" value="Bacterial exopeptidase dimerisation domain"/>
    <property type="match status" value="1"/>
</dbReference>
<evidence type="ECO:0000313" key="3">
    <source>
        <dbReference type="EMBL" id="OIJ12178.1"/>
    </source>
</evidence>
<evidence type="ECO:0000313" key="4">
    <source>
        <dbReference type="EMBL" id="QOY35583.1"/>
    </source>
</evidence>
<evidence type="ECO:0000313" key="5">
    <source>
        <dbReference type="Proteomes" id="UP000180175"/>
    </source>
</evidence>